<proteinExistence type="predicted"/>
<reference evidence="1" key="1">
    <citation type="submission" date="2022-09" db="EMBL/GenBank/DDBJ databases">
        <title>Aureispira anguillicida sp. nov., isolated from Leptocephalus of Japanese eel Anguilla japonica.</title>
        <authorList>
            <person name="Yuasa K."/>
            <person name="Mekata T."/>
            <person name="Ikunari K."/>
        </authorList>
    </citation>
    <scope>NUCLEOTIDE SEQUENCE</scope>
    <source>
        <strain evidence="1">EL160426</strain>
    </source>
</reference>
<evidence type="ECO:0000313" key="1">
    <source>
        <dbReference type="EMBL" id="BDS15521.1"/>
    </source>
</evidence>
<sequence length="162" mass="18736">MRFRRLTTEELESLEEDFIQFLASNQITADEWVALKEKNAERVHELIELFSDIVLEKVFSNIECLQHRTKDTIRVFYCQADKITMTGLQITDPSKDLTNPEHLAILANPETLTGSVKVFQMDKAYEKERPDEVFSMMYKDGCQTASKSMFDALVKMYAASNH</sequence>
<evidence type="ECO:0000313" key="2">
    <source>
        <dbReference type="Proteomes" id="UP001060919"/>
    </source>
</evidence>
<gene>
    <name evidence="1" type="ORF">AsAng_0063050</name>
</gene>
<dbReference type="KEGG" id="aup:AsAng_0063050"/>
<dbReference type="AlphaFoldDB" id="A0A916DXY7"/>
<protein>
    <submittedName>
        <fullName evidence="1">DUF6495 family protein</fullName>
    </submittedName>
</protein>
<dbReference type="InterPro" id="IPR045470">
    <property type="entry name" value="DUF6495"/>
</dbReference>
<dbReference type="Proteomes" id="UP001060919">
    <property type="component" value="Chromosome"/>
</dbReference>
<name>A0A916DXY7_9BACT</name>
<organism evidence="1 2">
    <name type="scientific">Aureispira anguillae</name>
    <dbReference type="NCBI Taxonomy" id="2864201"/>
    <lineage>
        <taxon>Bacteria</taxon>
        <taxon>Pseudomonadati</taxon>
        <taxon>Bacteroidota</taxon>
        <taxon>Saprospiria</taxon>
        <taxon>Saprospirales</taxon>
        <taxon>Saprospiraceae</taxon>
        <taxon>Aureispira</taxon>
    </lineage>
</organism>
<accession>A0A916DXY7</accession>
<dbReference type="RefSeq" id="WP_264790666.1">
    <property type="nucleotide sequence ID" value="NZ_AP026867.1"/>
</dbReference>
<dbReference type="Pfam" id="PF20105">
    <property type="entry name" value="DUF6495"/>
    <property type="match status" value="1"/>
</dbReference>
<keyword evidence="2" id="KW-1185">Reference proteome</keyword>
<dbReference type="EMBL" id="AP026867">
    <property type="protein sequence ID" value="BDS15521.1"/>
    <property type="molecule type" value="Genomic_DNA"/>
</dbReference>